<feature type="chain" id="PRO_5045483426" description="Lipocalin-like domain-containing protein" evidence="1">
    <location>
        <begin position="21"/>
        <end position="157"/>
    </location>
</feature>
<dbReference type="EMBL" id="JAKEVY010000005">
    <property type="protein sequence ID" value="MCF1716594.1"/>
    <property type="molecule type" value="Genomic_DNA"/>
</dbReference>
<dbReference type="PROSITE" id="PS51257">
    <property type="entry name" value="PROKAR_LIPOPROTEIN"/>
    <property type="match status" value="1"/>
</dbReference>
<gene>
    <name evidence="2" type="ORF">L0U88_18270</name>
</gene>
<sequence length="157" mass="16841">MKKGLALLALVIAVLISACSKETSVEKATQQNQLNTWSFSVGSTQYSGTIDTSFVEDFSVFQFINVEGFTPVNNGQIFVSFGGTTLQVGEYVFPFANFGYAENGELVFETGTTTTDFRIVITELTADRAVGTFSGTVVESATGNPIVISNGRFATSR</sequence>
<keyword evidence="1" id="KW-0732">Signal</keyword>
<reference evidence="2 3" key="1">
    <citation type="submission" date="2022-01" db="EMBL/GenBank/DDBJ databases">
        <title>Flavihumibacter sp. nov., isolated from sediment of a river.</title>
        <authorList>
            <person name="Liu H."/>
        </authorList>
    </citation>
    <scope>NUCLEOTIDE SEQUENCE [LARGE SCALE GENOMIC DNA]</scope>
    <source>
        <strain evidence="2 3">RY-1</strain>
    </source>
</reference>
<dbReference type="RefSeq" id="WP_234867900.1">
    <property type="nucleotide sequence ID" value="NZ_JAKEVY010000005.1"/>
</dbReference>
<organism evidence="2 3">
    <name type="scientific">Flavihumibacter fluminis</name>
    <dbReference type="NCBI Taxonomy" id="2909236"/>
    <lineage>
        <taxon>Bacteria</taxon>
        <taxon>Pseudomonadati</taxon>
        <taxon>Bacteroidota</taxon>
        <taxon>Chitinophagia</taxon>
        <taxon>Chitinophagales</taxon>
        <taxon>Chitinophagaceae</taxon>
        <taxon>Flavihumibacter</taxon>
    </lineage>
</organism>
<protein>
    <recommendedName>
        <fullName evidence="4">Lipocalin-like domain-containing protein</fullName>
    </recommendedName>
</protein>
<feature type="signal peptide" evidence="1">
    <location>
        <begin position="1"/>
        <end position="20"/>
    </location>
</feature>
<comment type="caution">
    <text evidence="2">The sequence shown here is derived from an EMBL/GenBank/DDBJ whole genome shotgun (WGS) entry which is preliminary data.</text>
</comment>
<evidence type="ECO:0000313" key="2">
    <source>
        <dbReference type="EMBL" id="MCF1716594.1"/>
    </source>
</evidence>
<accession>A0ABS9BLM0</accession>
<name>A0ABS9BLM0_9BACT</name>
<evidence type="ECO:0000313" key="3">
    <source>
        <dbReference type="Proteomes" id="UP001200145"/>
    </source>
</evidence>
<evidence type="ECO:0008006" key="4">
    <source>
        <dbReference type="Google" id="ProtNLM"/>
    </source>
</evidence>
<evidence type="ECO:0000256" key="1">
    <source>
        <dbReference type="SAM" id="SignalP"/>
    </source>
</evidence>
<dbReference type="Proteomes" id="UP001200145">
    <property type="component" value="Unassembled WGS sequence"/>
</dbReference>
<proteinExistence type="predicted"/>
<keyword evidence="3" id="KW-1185">Reference proteome</keyword>